<organism evidence="2 3">
    <name type="scientific">Marinicrinis lubricantis</name>
    <dbReference type="NCBI Taxonomy" id="2086470"/>
    <lineage>
        <taxon>Bacteria</taxon>
        <taxon>Bacillati</taxon>
        <taxon>Bacillota</taxon>
        <taxon>Bacilli</taxon>
        <taxon>Bacillales</taxon>
        <taxon>Paenibacillaceae</taxon>
    </lineage>
</organism>
<evidence type="ECO:0000313" key="3">
    <source>
        <dbReference type="Proteomes" id="UP001596250"/>
    </source>
</evidence>
<sequence>MMKLQKLFLAVTAVMLASSTPAAMAEYKQDPASGHMHMHEAPALDESKRMEMLVATEQEWHTLNKLMMEKLEKKKQAVQKRDELLTLIVSAAKKGDTEALKKASEIRGQMGMSHENRKSTGKAVHEAMRAAHEAGKTGDTKQVKVHLKEAISGFEQSLDQMDERLKQMDQAIQALK</sequence>
<keyword evidence="3" id="KW-1185">Reference proteome</keyword>
<protein>
    <recommendedName>
        <fullName evidence="4">Zinc resistance-associated protein</fullName>
    </recommendedName>
</protein>
<name>A0ABW1IV99_9BACL</name>
<gene>
    <name evidence="2" type="ORF">ACFPXP_21815</name>
</gene>
<dbReference type="Proteomes" id="UP001596250">
    <property type="component" value="Unassembled WGS sequence"/>
</dbReference>
<feature type="signal peptide" evidence="1">
    <location>
        <begin position="1"/>
        <end position="25"/>
    </location>
</feature>
<dbReference type="EMBL" id="JBHSQV010000186">
    <property type="protein sequence ID" value="MFC5989050.1"/>
    <property type="molecule type" value="Genomic_DNA"/>
</dbReference>
<dbReference type="RefSeq" id="WP_379896599.1">
    <property type="nucleotide sequence ID" value="NZ_CBCSCT010000005.1"/>
</dbReference>
<reference evidence="3" key="1">
    <citation type="journal article" date="2019" name="Int. J. Syst. Evol. Microbiol.">
        <title>The Global Catalogue of Microorganisms (GCM) 10K type strain sequencing project: providing services to taxonomists for standard genome sequencing and annotation.</title>
        <authorList>
            <consortium name="The Broad Institute Genomics Platform"/>
            <consortium name="The Broad Institute Genome Sequencing Center for Infectious Disease"/>
            <person name="Wu L."/>
            <person name="Ma J."/>
        </authorList>
    </citation>
    <scope>NUCLEOTIDE SEQUENCE [LARGE SCALE GENOMIC DNA]</scope>
    <source>
        <strain evidence="3">CCM 8749</strain>
    </source>
</reference>
<evidence type="ECO:0000313" key="2">
    <source>
        <dbReference type="EMBL" id="MFC5989050.1"/>
    </source>
</evidence>
<evidence type="ECO:0008006" key="4">
    <source>
        <dbReference type="Google" id="ProtNLM"/>
    </source>
</evidence>
<accession>A0ABW1IV99</accession>
<evidence type="ECO:0000256" key="1">
    <source>
        <dbReference type="SAM" id="SignalP"/>
    </source>
</evidence>
<comment type="caution">
    <text evidence="2">The sequence shown here is derived from an EMBL/GenBank/DDBJ whole genome shotgun (WGS) entry which is preliminary data.</text>
</comment>
<keyword evidence="1" id="KW-0732">Signal</keyword>
<feature type="chain" id="PRO_5045378399" description="Zinc resistance-associated protein" evidence="1">
    <location>
        <begin position="26"/>
        <end position="176"/>
    </location>
</feature>
<proteinExistence type="predicted"/>